<evidence type="ECO:0000256" key="2">
    <source>
        <dbReference type="SAM" id="Phobius"/>
    </source>
</evidence>
<keyword evidence="2" id="KW-0812">Transmembrane</keyword>
<name>A0A5J6V467_9MICO</name>
<evidence type="ECO:0000313" key="3">
    <source>
        <dbReference type="EMBL" id="QFG67773.1"/>
    </source>
</evidence>
<feature type="region of interest" description="Disordered" evidence="1">
    <location>
        <begin position="1"/>
        <end position="35"/>
    </location>
</feature>
<dbReference type="AlphaFoldDB" id="A0A5J6V467"/>
<reference evidence="3 4" key="1">
    <citation type="submission" date="2019-09" db="EMBL/GenBank/DDBJ databases">
        <title>Serinicoccus pratensis sp. nov., isolated from meadow soil.</title>
        <authorList>
            <person name="Zhang W."/>
        </authorList>
    </citation>
    <scope>NUCLEOTIDE SEQUENCE [LARGE SCALE GENOMIC DNA]</scope>
    <source>
        <strain evidence="3 4">W204</strain>
    </source>
</reference>
<feature type="transmembrane region" description="Helical" evidence="2">
    <location>
        <begin position="37"/>
        <end position="59"/>
    </location>
</feature>
<keyword evidence="2" id="KW-0472">Membrane</keyword>
<keyword evidence="2" id="KW-1133">Transmembrane helix</keyword>
<protein>
    <submittedName>
        <fullName evidence="3">HAMP domain-containing protein</fullName>
    </submittedName>
</protein>
<sequence length="106" mass="11211">MIVDLTLTAASGADEESTTTVPTPQNPAPGMSDESTAVTAGLGGFLVVFAMGLAVWVLGRDLTRRLRRMNRAEQQRADGQQDSAKDTAAAASQRRPSEPVDRDPLA</sequence>
<feature type="compositionally biased region" description="Basic and acidic residues" evidence="1">
    <location>
        <begin position="95"/>
        <end position="106"/>
    </location>
</feature>
<dbReference type="KEGG" id="serw:FY030_02665"/>
<gene>
    <name evidence="3" type="ORF">FY030_02665</name>
</gene>
<feature type="region of interest" description="Disordered" evidence="1">
    <location>
        <begin position="70"/>
        <end position="106"/>
    </location>
</feature>
<evidence type="ECO:0000313" key="4">
    <source>
        <dbReference type="Proteomes" id="UP000326546"/>
    </source>
</evidence>
<organism evidence="3 4">
    <name type="scientific">Ornithinimicrobium pratense</name>
    <dbReference type="NCBI Taxonomy" id="2593973"/>
    <lineage>
        <taxon>Bacteria</taxon>
        <taxon>Bacillati</taxon>
        <taxon>Actinomycetota</taxon>
        <taxon>Actinomycetes</taxon>
        <taxon>Micrococcales</taxon>
        <taxon>Ornithinimicrobiaceae</taxon>
        <taxon>Ornithinimicrobium</taxon>
    </lineage>
</organism>
<dbReference type="Proteomes" id="UP000326546">
    <property type="component" value="Chromosome"/>
</dbReference>
<proteinExistence type="predicted"/>
<dbReference type="EMBL" id="CP044427">
    <property type="protein sequence ID" value="QFG67773.1"/>
    <property type="molecule type" value="Genomic_DNA"/>
</dbReference>
<accession>A0A5J6V467</accession>
<keyword evidence="4" id="KW-1185">Reference proteome</keyword>
<dbReference type="RefSeq" id="WP_158060165.1">
    <property type="nucleotide sequence ID" value="NZ_CP044427.1"/>
</dbReference>
<evidence type="ECO:0000256" key="1">
    <source>
        <dbReference type="SAM" id="MobiDB-lite"/>
    </source>
</evidence>